<name>A0A507CQ20_9FUNG</name>
<dbReference type="InterPro" id="IPR038718">
    <property type="entry name" value="SNF2-like_sf"/>
</dbReference>
<protein>
    <submittedName>
        <fullName evidence="1">Uncharacterized protein</fullName>
    </submittedName>
</protein>
<sequence>MTWMLTRLSGFGDVQFAYLVTPSFKLDEQGLDKTIETLALIYSNRKQALPGNSITALGTYAEVKDINPTVMVCPLSVFPKWPEEALRCFRADSSTPTSSVVEVYYGEALGLEMINDEFDIGCSGSRM</sequence>
<organism evidence="1 2">
    <name type="scientific">Synchytrium endobioticum</name>
    <dbReference type="NCBI Taxonomy" id="286115"/>
    <lineage>
        <taxon>Eukaryota</taxon>
        <taxon>Fungi</taxon>
        <taxon>Fungi incertae sedis</taxon>
        <taxon>Chytridiomycota</taxon>
        <taxon>Chytridiomycota incertae sedis</taxon>
        <taxon>Chytridiomycetes</taxon>
        <taxon>Synchytriales</taxon>
        <taxon>Synchytriaceae</taxon>
        <taxon>Synchytrium</taxon>
    </lineage>
</organism>
<dbReference type="VEuPathDB" id="FungiDB:SeMB42_g05938"/>
<proteinExistence type="predicted"/>
<dbReference type="EMBL" id="QEAM01000334">
    <property type="protein sequence ID" value="TPX41235.1"/>
    <property type="molecule type" value="Genomic_DNA"/>
</dbReference>
<comment type="caution">
    <text evidence="1">The sequence shown here is derived from an EMBL/GenBank/DDBJ whole genome shotgun (WGS) entry which is preliminary data.</text>
</comment>
<gene>
    <name evidence="1" type="ORF">SeLEV6574_g06199</name>
</gene>
<dbReference type="OrthoDB" id="448448at2759"/>
<dbReference type="Gene3D" id="3.40.50.10810">
    <property type="entry name" value="Tandem AAA-ATPase domain"/>
    <property type="match status" value="1"/>
</dbReference>
<evidence type="ECO:0000313" key="2">
    <source>
        <dbReference type="Proteomes" id="UP000320475"/>
    </source>
</evidence>
<dbReference type="AlphaFoldDB" id="A0A507CQ20"/>
<dbReference type="Proteomes" id="UP000320475">
    <property type="component" value="Unassembled WGS sequence"/>
</dbReference>
<reference evidence="1 2" key="1">
    <citation type="journal article" date="2019" name="Sci. Rep.">
        <title>Comparative genomics of chytrid fungi reveal insights into the obligate biotrophic and pathogenic lifestyle of Synchytrium endobioticum.</title>
        <authorList>
            <person name="van de Vossenberg B.T.L.H."/>
            <person name="Warris S."/>
            <person name="Nguyen H.D.T."/>
            <person name="van Gent-Pelzer M.P.E."/>
            <person name="Joly D.L."/>
            <person name="van de Geest H.C."/>
            <person name="Bonants P.J.M."/>
            <person name="Smith D.S."/>
            <person name="Levesque C.A."/>
            <person name="van der Lee T.A.J."/>
        </authorList>
    </citation>
    <scope>NUCLEOTIDE SEQUENCE [LARGE SCALE GENOMIC DNA]</scope>
    <source>
        <strain evidence="1 2">LEV6574</strain>
    </source>
</reference>
<accession>A0A507CQ20</accession>
<evidence type="ECO:0000313" key="1">
    <source>
        <dbReference type="EMBL" id="TPX41235.1"/>
    </source>
</evidence>